<dbReference type="Proteomes" id="UP000075886">
    <property type="component" value="Unassembled WGS sequence"/>
</dbReference>
<proteinExistence type="predicted"/>
<keyword evidence="3" id="KW-1185">Reference proteome</keyword>
<name>A0A182QK57_9DIPT</name>
<organism evidence="2 3">
    <name type="scientific">Anopheles farauti</name>
    <dbReference type="NCBI Taxonomy" id="69004"/>
    <lineage>
        <taxon>Eukaryota</taxon>
        <taxon>Metazoa</taxon>
        <taxon>Ecdysozoa</taxon>
        <taxon>Arthropoda</taxon>
        <taxon>Hexapoda</taxon>
        <taxon>Insecta</taxon>
        <taxon>Pterygota</taxon>
        <taxon>Neoptera</taxon>
        <taxon>Endopterygota</taxon>
        <taxon>Diptera</taxon>
        <taxon>Nematocera</taxon>
        <taxon>Culicoidea</taxon>
        <taxon>Culicidae</taxon>
        <taxon>Anophelinae</taxon>
        <taxon>Anopheles</taxon>
    </lineage>
</organism>
<reference evidence="3" key="1">
    <citation type="submission" date="2014-01" db="EMBL/GenBank/DDBJ databases">
        <title>The Genome Sequence of Anopheles farauti FAR1 (V2).</title>
        <authorList>
            <consortium name="The Broad Institute Genomics Platform"/>
            <person name="Neafsey D.E."/>
            <person name="Besansky N."/>
            <person name="Howell P."/>
            <person name="Walton C."/>
            <person name="Young S.K."/>
            <person name="Zeng Q."/>
            <person name="Gargeya S."/>
            <person name="Fitzgerald M."/>
            <person name="Haas B."/>
            <person name="Abouelleil A."/>
            <person name="Allen A.W."/>
            <person name="Alvarado L."/>
            <person name="Arachchi H.M."/>
            <person name="Berlin A.M."/>
            <person name="Chapman S.B."/>
            <person name="Gainer-Dewar J."/>
            <person name="Goldberg J."/>
            <person name="Griggs A."/>
            <person name="Gujja S."/>
            <person name="Hansen M."/>
            <person name="Howarth C."/>
            <person name="Imamovic A."/>
            <person name="Ireland A."/>
            <person name="Larimer J."/>
            <person name="McCowan C."/>
            <person name="Murphy C."/>
            <person name="Pearson M."/>
            <person name="Poon T.W."/>
            <person name="Priest M."/>
            <person name="Roberts A."/>
            <person name="Saif S."/>
            <person name="Shea T."/>
            <person name="Sisk P."/>
            <person name="Sykes S."/>
            <person name="Wortman J."/>
            <person name="Nusbaum C."/>
            <person name="Birren B."/>
        </authorList>
    </citation>
    <scope>NUCLEOTIDE SEQUENCE [LARGE SCALE GENOMIC DNA]</scope>
    <source>
        <strain evidence="3">FAR1</strain>
    </source>
</reference>
<accession>A0A182QK57</accession>
<sequence>MRPSSGPLDPERASVVCRAIAKVASNNSSHSAHLEHQDQPGAEGTGVLKKMVQRQAEIHRSKRSAGGPEPEQTAIVSEQRFEGLALEGATSPQHTQHAVHGVGHTNEQWVSADCATHVSRARLGMEPWERELRTDVPAGVTRRPDVESPNRVASDQTGYIWDVKTMRSYGRMPCVP</sequence>
<feature type="region of interest" description="Disordered" evidence="1">
    <location>
        <begin position="25"/>
        <end position="79"/>
    </location>
</feature>
<dbReference type="EMBL" id="AXCN02002166">
    <property type="status" value="NOT_ANNOTATED_CDS"/>
    <property type="molecule type" value="Genomic_DNA"/>
</dbReference>
<evidence type="ECO:0000313" key="2">
    <source>
        <dbReference type="EnsemblMetazoa" id="AFAF011890-PA"/>
    </source>
</evidence>
<evidence type="ECO:0000313" key="3">
    <source>
        <dbReference type="Proteomes" id="UP000075886"/>
    </source>
</evidence>
<protein>
    <submittedName>
        <fullName evidence="2">Uncharacterized protein</fullName>
    </submittedName>
</protein>
<dbReference type="VEuPathDB" id="VectorBase:AFAF011890"/>
<reference evidence="2" key="2">
    <citation type="submission" date="2020-05" db="UniProtKB">
        <authorList>
            <consortium name="EnsemblMetazoa"/>
        </authorList>
    </citation>
    <scope>IDENTIFICATION</scope>
    <source>
        <strain evidence="2">FAR1</strain>
    </source>
</reference>
<evidence type="ECO:0000256" key="1">
    <source>
        <dbReference type="SAM" id="MobiDB-lite"/>
    </source>
</evidence>
<dbReference type="AlphaFoldDB" id="A0A182QK57"/>
<dbReference type="EnsemblMetazoa" id="AFAF011890-RA">
    <property type="protein sequence ID" value="AFAF011890-PA"/>
    <property type="gene ID" value="AFAF011890"/>
</dbReference>